<feature type="compositionally biased region" description="Basic and acidic residues" evidence="1">
    <location>
        <begin position="219"/>
        <end position="237"/>
    </location>
</feature>
<feature type="region of interest" description="Disordered" evidence="1">
    <location>
        <begin position="1"/>
        <end position="79"/>
    </location>
</feature>
<feature type="compositionally biased region" description="Gly residues" evidence="1">
    <location>
        <begin position="246"/>
        <end position="265"/>
    </location>
</feature>
<feature type="region of interest" description="Disordered" evidence="1">
    <location>
        <begin position="204"/>
        <end position="265"/>
    </location>
</feature>
<feature type="compositionally biased region" description="Basic residues" evidence="1">
    <location>
        <begin position="204"/>
        <end position="218"/>
    </location>
</feature>
<sequence length="265" mass="28668">EASRPTRTASDLAREPLGPRSRAPRARSGLPRRGGRRRGRPVRAAGPRLPGRGQLARAHDRLAAANRSPHQPCRDPGQRRLLAGVGRAVARAARALRRAARGTGGARRSEPRWVPRARSRRAAPRARLRDRHARIAGARAAGHPSARAPPRGGGQPARGARSAGSVPLGVLRRRVLRAIPRGLGRPVPRRRRLRLGLLAPRRHSRLARLPRRGRRARGGRVESRGHGRQRRDLPDRRRGARALPLSGGGRSAGDGAGPGAGRRCL</sequence>
<evidence type="ECO:0000313" key="2">
    <source>
        <dbReference type="EMBL" id="CAA9515373.1"/>
    </source>
</evidence>
<feature type="compositionally biased region" description="Low complexity" evidence="1">
    <location>
        <begin position="16"/>
        <end position="31"/>
    </location>
</feature>
<feature type="region of interest" description="Disordered" evidence="1">
    <location>
        <begin position="96"/>
        <end position="165"/>
    </location>
</feature>
<dbReference type="EMBL" id="CADCVU010000185">
    <property type="protein sequence ID" value="CAA9515373.1"/>
    <property type="molecule type" value="Genomic_DNA"/>
</dbReference>
<accession>A0A6J4T6H2</accession>
<evidence type="ECO:0000256" key="1">
    <source>
        <dbReference type="SAM" id="MobiDB-lite"/>
    </source>
</evidence>
<feature type="non-terminal residue" evidence="2">
    <location>
        <position position="1"/>
    </location>
</feature>
<organism evidence="2">
    <name type="scientific">uncultured Solirubrobacterales bacterium</name>
    <dbReference type="NCBI Taxonomy" id="768556"/>
    <lineage>
        <taxon>Bacteria</taxon>
        <taxon>Bacillati</taxon>
        <taxon>Actinomycetota</taxon>
        <taxon>Thermoleophilia</taxon>
        <taxon>Solirubrobacterales</taxon>
        <taxon>environmental samples</taxon>
    </lineage>
</organism>
<protein>
    <submittedName>
        <fullName evidence="2">PGAP1 family protein</fullName>
    </submittedName>
</protein>
<reference evidence="2" key="1">
    <citation type="submission" date="2020-02" db="EMBL/GenBank/DDBJ databases">
        <authorList>
            <person name="Meier V. D."/>
        </authorList>
    </citation>
    <scope>NUCLEOTIDE SEQUENCE</scope>
    <source>
        <strain evidence="2">AVDCRST_MAG45</strain>
    </source>
</reference>
<feature type="compositionally biased region" description="Low complexity" evidence="1">
    <location>
        <begin position="42"/>
        <end position="53"/>
    </location>
</feature>
<dbReference type="AlphaFoldDB" id="A0A6J4T6H2"/>
<feature type="non-terminal residue" evidence="2">
    <location>
        <position position="265"/>
    </location>
</feature>
<proteinExistence type="predicted"/>
<gene>
    <name evidence="2" type="ORF">AVDCRST_MAG45-2173</name>
</gene>
<name>A0A6J4T6H2_9ACTN</name>
<feature type="compositionally biased region" description="Basic residues" evidence="1">
    <location>
        <begin position="115"/>
        <end position="134"/>
    </location>
</feature>
<feature type="compositionally biased region" description="Low complexity" evidence="1">
    <location>
        <begin position="135"/>
        <end position="150"/>
    </location>
</feature>